<evidence type="ECO:0000313" key="2">
    <source>
        <dbReference type="Proteomes" id="UP000789920"/>
    </source>
</evidence>
<reference evidence="1" key="1">
    <citation type="submission" date="2021-06" db="EMBL/GenBank/DDBJ databases">
        <authorList>
            <person name="Kallberg Y."/>
            <person name="Tangrot J."/>
            <person name="Rosling A."/>
        </authorList>
    </citation>
    <scope>NUCLEOTIDE SEQUENCE</scope>
    <source>
        <strain evidence="1">MA461A</strain>
    </source>
</reference>
<dbReference type="EMBL" id="CAJVQC010020592">
    <property type="protein sequence ID" value="CAG8709070.1"/>
    <property type="molecule type" value="Genomic_DNA"/>
</dbReference>
<comment type="caution">
    <text evidence="1">The sequence shown here is derived from an EMBL/GenBank/DDBJ whole genome shotgun (WGS) entry which is preliminary data.</text>
</comment>
<name>A0ACA9PH77_9GLOM</name>
<feature type="non-terminal residue" evidence="1">
    <location>
        <position position="1"/>
    </location>
</feature>
<accession>A0ACA9PH77</accession>
<gene>
    <name evidence="1" type="ORF">RPERSI_LOCUS10413</name>
</gene>
<organism evidence="1 2">
    <name type="scientific">Racocetra persica</name>
    <dbReference type="NCBI Taxonomy" id="160502"/>
    <lineage>
        <taxon>Eukaryota</taxon>
        <taxon>Fungi</taxon>
        <taxon>Fungi incertae sedis</taxon>
        <taxon>Mucoromycota</taxon>
        <taxon>Glomeromycotina</taxon>
        <taxon>Glomeromycetes</taxon>
        <taxon>Diversisporales</taxon>
        <taxon>Gigasporaceae</taxon>
        <taxon>Racocetra</taxon>
    </lineage>
</organism>
<keyword evidence="2" id="KW-1185">Reference proteome</keyword>
<proteinExistence type="predicted"/>
<evidence type="ECO:0000313" key="1">
    <source>
        <dbReference type="EMBL" id="CAG8709070.1"/>
    </source>
</evidence>
<dbReference type="Proteomes" id="UP000789920">
    <property type="component" value="Unassembled WGS sequence"/>
</dbReference>
<sequence length="79" mass="9057">INVATKLELALHKTHQIILIENKIYFYHSIGGFRAAVEDRFEHNIMIPYNNLFNHVGKVVNTTATAIHEKKVIVNTNTE</sequence>
<protein>
    <submittedName>
        <fullName evidence="1">2090_t:CDS:1</fullName>
    </submittedName>
</protein>